<evidence type="ECO:0000313" key="1">
    <source>
        <dbReference type="EMBL" id="MBU2690825.1"/>
    </source>
</evidence>
<dbReference type="SUPFAM" id="SSF109854">
    <property type="entry name" value="DinB/YfiT-like putative metalloenzymes"/>
    <property type="match status" value="1"/>
</dbReference>
<dbReference type="AlphaFoldDB" id="A0A948RTY0"/>
<organism evidence="1 2">
    <name type="scientific">Eiseniibacteriota bacterium</name>
    <dbReference type="NCBI Taxonomy" id="2212470"/>
    <lineage>
        <taxon>Bacteria</taxon>
        <taxon>Candidatus Eiseniibacteriota</taxon>
    </lineage>
</organism>
<sequence>MNVKDGLPDYLYAGARAMVILHDHHLRSCFEMWKRAKRAGLALPATADPDYASLETLLLHICACARGYMVWMCDVLQLPDPGIEPAPGKDTMAAEANDYIDHLAMRWQSPLAGVPEDKFGRPEYESRWKVKYCVDAMLEHAVMHPIRHEFQLEELLKKSL</sequence>
<proteinExistence type="predicted"/>
<evidence type="ECO:0008006" key="3">
    <source>
        <dbReference type="Google" id="ProtNLM"/>
    </source>
</evidence>
<reference evidence="1" key="1">
    <citation type="submission" date="2021-05" db="EMBL/GenBank/DDBJ databases">
        <title>Energy efficiency and biological interactions define the core microbiome of deep oligotrophic groundwater.</title>
        <authorList>
            <person name="Mehrshad M."/>
            <person name="Lopez-Fernandez M."/>
            <person name="Bell E."/>
            <person name="Bernier-Latmani R."/>
            <person name="Bertilsson S."/>
            <person name="Dopson M."/>
        </authorList>
    </citation>
    <scope>NUCLEOTIDE SEQUENCE</scope>
    <source>
        <strain evidence="1">Modern_marine.mb.64</strain>
    </source>
</reference>
<dbReference type="EMBL" id="JAHJDP010000037">
    <property type="protein sequence ID" value="MBU2690825.1"/>
    <property type="molecule type" value="Genomic_DNA"/>
</dbReference>
<comment type="caution">
    <text evidence="1">The sequence shown here is derived from an EMBL/GenBank/DDBJ whole genome shotgun (WGS) entry which is preliminary data.</text>
</comment>
<gene>
    <name evidence="1" type="ORF">KJ970_07830</name>
</gene>
<protein>
    <recommendedName>
        <fullName evidence="3">DinB family protein</fullName>
    </recommendedName>
</protein>
<dbReference type="Gene3D" id="1.20.120.450">
    <property type="entry name" value="dinb family like domain"/>
    <property type="match status" value="1"/>
</dbReference>
<dbReference type="Proteomes" id="UP000777784">
    <property type="component" value="Unassembled WGS sequence"/>
</dbReference>
<accession>A0A948RTY0</accession>
<evidence type="ECO:0000313" key="2">
    <source>
        <dbReference type="Proteomes" id="UP000777784"/>
    </source>
</evidence>
<name>A0A948RTY0_UNCEI</name>
<dbReference type="InterPro" id="IPR034660">
    <property type="entry name" value="DinB/YfiT-like"/>
</dbReference>